<dbReference type="Proteomes" id="UP001141327">
    <property type="component" value="Unassembled WGS sequence"/>
</dbReference>
<keyword evidence="2" id="KW-0812">Transmembrane</keyword>
<comment type="caution">
    <text evidence="3">The sequence shown here is derived from an EMBL/GenBank/DDBJ whole genome shotgun (WGS) entry which is preliminary data.</text>
</comment>
<sequence>MARQPVLARSSLFLFFSHTTETVIVIVIEIEIEIEIEIATAIEAIDPTSETGVLVTTIGIGIVTIVMDVMIAVTPEATAEMVRWLVCSHQPLINVFSPHLYNPGYGGGGRGGGGFERGGGGGGFRGGRGGRGGGRGGGEIRTEGPGGARDVFAEAMCNISAGSCQSSSAFTNEDVPRSKTNQSTRSLGKCDLEVLET</sequence>
<evidence type="ECO:0000313" key="3">
    <source>
        <dbReference type="EMBL" id="KAJ4454537.1"/>
    </source>
</evidence>
<feature type="region of interest" description="Disordered" evidence="1">
    <location>
        <begin position="112"/>
        <end position="145"/>
    </location>
</feature>
<protein>
    <submittedName>
        <fullName evidence="3">Uncharacterized protein</fullName>
    </submittedName>
</protein>
<proteinExistence type="predicted"/>
<keyword evidence="4" id="KW-1185">Reference proteome</keyword>
<feature type="region of interest" description="Disordered" evidence="1">
    <location>
        <begin position="165"/>
        <end position="190"/>
    </location>
</feature>
<gene>
    <name evidence="3" type="ORF">PAPYR_10722</name>
</gene>
<keyword evidence="2" id="KW-1133">Transmembrane helix</keyword>
<evidence type="ECO:0000256" key="2">
    <source>
        <dbReference type="SAM" id="Phobius"/>
    </source>
</evidence>
<evidence type="ECO:0000256" key="1">
    <source>
        <dbReference type="SAM" id="MobiDB-lite"/>
    </source>
</evidence>
<evidence type="ECO:0000313" key="4">
    <source>
        <dbReference type="Proteomes" id="UP001141327"/>
    </source>
</evidence>
<dbReference type="EMBL" id="JAPMOS010000149">
    <property type="protein sequence ID" value="KAJ4454537.1"/>
    <property type="molecule type" value="Genomic_DNA"/>
</dbReference>
<reference evidence="3" key="1">
    <citation type="journal article" date="2022" name="bioRxiv">
        <title>Genomics of Preaxostyla Flagellates Illuminates Evolutionary Transitions and the Path Towards Mitochondrial Loss.</title>
        <authorList>
            <person name="Novak L.V.F."/>
            <person name="Treitli S.C."/>
            <person name="Pyrih J."/>
            <person name="Halakuc P."/>
            <person name="Pipaliya S.V."/>
            <person name="Vacek V."/>
            <person name="Brzon O."/>
            <person name="Soukal P."/>
            <person name="Eme L."/>
            <person name="Dacks J.B."/>
            <person name="Karnkowska A."/>
            <person name="Elias M."/>
            <person name="Hampl V."/>
        </authorList>
    </citation>
    <scope>NUCLEOTIDE SEQUENCE</scope>
    <source>
        <strain evidence="3">RCP-MX</strain>
    </source>
</reference>
<name>A0ABQ8U868_9EUKA</name>
<organism evidence="3 4">
    <name type="scientific">Paratrimastix pyriformis</name>
    <dbReference type="NCBI Taxonomy" id="342808"/>
    <lineage>
        <taxon>Eukaryota</taxon>
        <taxon>Metamonada</taxon>
        <taxon>Preaxostyla</taxon>
        <taxon>Paratrimastigidae</taxon>
        <taxon>Paratrimastix</taxon>
    </lineage>
</organism>
<keyword evidence="2" id="KW-0472">Membrane</keyword>
<feature type="transmembrane region" description="Helical" evidence="2">
    <location>
        <begin position="52"/>
        <end position="73"/>
    </location>
</feature>
<accession>A0ABQ8U868</accession>